<dbReference type="EMBL" id="GBRH01259960">
    <property type="protein sequence ID" value="JAD37935.1"/>
    <property type="molecule type" value="Transcribed_RNA"/>
</dbReference>
<sequence length="27" mass="3168">MRRLSYGVSLIILVIPISKRCYQMDVL</sequence>
<organism evidence="1">
    <name type="scientific">Arundo donax</name>
    <name type="common">Giant reed</name>
    <name type="synonym">Donax arundinaceus</name>
    <dbReference type="NCBI Taxonomy" id="35708"/>
    <lineage>
        <taxon>Eukaryota</taxon>
        <taxon>Viridiplantae</taxon>
        <taxon>Streptophyta</taxon>
        <taxon>Embryophyta</taxon>
        <taxon>Tracheophyta</taxon>
        <taxon>Spermatophyta</taxon>
        <taxon>Magnoliopsida</taxon>
        <taxon>Liliopsida</taxon>
        <taxon>Poales</taxon>
        <taxon>Poaceae</taxon>
        <taxon>PACMAD clade</taxon>
        <taxon>Arundinoideae</taxon>
        <taxon>Arundineae</taxon>
        <taxon>Arundo</taxon>
    </lineage>
</organism>
<reference evidence="1" key="1">
    <citation type="submission" date="2014-09" db="EMBL/GenBank/DDBJ databases">
        <authorList>
            <person name="Magalhaes I.L.F."/>
            <person name="Oliveira U."/>
            <person name="Santos F.R."/>
            <person name="Vidigal T.H.D.A."/>
            <person name="Brescovit A.D."/>
            <person name="Santos A.J."/>
        </authorList>
    </citation>
    <scope>NUCLEOTIDE SEQUENCE</scope>
    <source>
        <tissue evidence="1">Shoot tissue taken approximately 20 cm above the soil surface</tissue>
    </source>
</reference>
<name>A0A0A8ZMF8_ARUDO</name>
<reference evidence="1" key="2">
    <citation type="journal article" date="2015" name="Data Brief">
        <title>Shoot transcriptome of the giant reed, Arundo donax.</title>
        <authorList>
            <person name="Barrero R.A."/>
            <person name="Guerrero F.D."/>
            <person name="Moolhuijzen P."/>
            <person name="Goolsby J.A."/>
            <person name="Tidwell J."/>
            <person name="Bellgard S.E."/>
            <person name="Bellgard M.I."/>
        </authorList>
    </citation>
    <scope>NUCLEOTIDE SEQUENCE</scope>
    <source>
        <tissue evidence="1">Shoot tissue taken approximately 20 cm above the soil surface</tissue>
    </source>
</reference>
<accession>A0A0A8ZMF8</accession>
<proteinExistence type="predicted"/>
<evidence type="ECO:0000313" key="1">
    <source>
        <dbReference type="EMBL" id="JAD37935.1"/>
    </source>
</evidence>
<dbReference type="AlphaFoldDB" id="A0A0A8ZMF8"/>
<protein>
    <submittedName>
        <fullName evidence="1">Uncharacterized protein</fullName>
    </submittedName>
</protein>